<proteinExistence type="predicted"/>
<evidence type="ECO:0000313" key="4">
    <source>
        <dbReference type="Proteomes" id="UP000244773"/>
    </source>
</evidence>
<dbReference type="Proteomes" id="UP000244773">
    <property type="component" value="Segment"/>
</dbReference>
<feature type="coiled-coil region" evidence="1">
    <location>
        <begin position="923"/>
        <end position="950"/>
    </location>
</feature>
<evidence type="ECO:0000256" key="1">
    <source>
        <dbReference type="SAM" id="Coils"/>
    </source>
</evidence>
<feature type="region of interest" description="Disordered" evidence="2">
    <location>
        <begin position="997"/>
        <end position="1029"/>
    </location>
</feature>
<sequence>MSPKKKVDVDTNDIENPVSIDNNLDDEVVVLGELEIDFDDNVLLDKEDGELQYDPYVDNYTSSDFESSVVSLLSDYHPIYTAEKRGSIVNKAMKQALQEYEKDSCYPACLASKNNFIPVFKYNKVIVLDDPESLVDFNRQMEGIEGFDARVLKQEIDNLKESTDKNTAWRPLSGGNSELKEIVDPATRHCVLPAENCSEVSLNNGLWTRTASHTVEKVRLLPGDKVTLERIDVNDDEKDFDNFTPDVIDFIKTNNLTSTGQADRMVEDMGLLWNTDFRNDVRKQITEMVLNDEIDANDEGENDDVDVMMPDFTSNSSNIYGDVVAPKTNLESIKKKLESALTKLKIPAKKKISSKKDDNIVRIYKSLTEFMQDEGNPEVLYGEEFDSTDRSVLLKAMELDDTGKSIEEKIQDVSNKKLTKQELTSIAKGGKLIDVGDKVILSDKGTDQIYMRAKEASTGKYFWALQSTIPKGYKNMKLNCVDDKKDQDDSVCYEAPPSDEEIAVFKRDQIDRALERINESLKKFPDNTIEEARIRSFDTEVLKYTRDPVNNFEIEVSYVSPQTDEFVSEFRAVAEDISKDNNASMNYKTYAQLAAASMLGQIVRGAKLPVKDLGVEWLVELVATSSMNNADALEAELNPEQDPLRLSFLISAANASCALAVMFGNEAILSVLSRAKKADVTGLLSTAKANAVWEKASEKLINSSSVDAAGMDLKQRSPMLSHVLLLKESGNIITSAEIKRPNKSKLDDWVGFKPRLDFLKVIDETIPKSLTGTCCPQMAKTEKKDKIDIEPKIQPVTNVLKTDILELLKNSGIQDKNKDKKFVEEMLKSSNIEIINCIKNSLISLNSLIARLSHLKREDDDLRPYKSISPPMAKDILKNISPIVKSVKDAKDIESVFTVWIKIMKMIPVSLTGLLIKITVNKLKIVNTDVEKLFNKMEEAKENIKMEKIAFIEAWNEEEQSLFGEMRALGLQTINEQILEYDRLNKNQDLTPEEIARQATKENMNTQEEDSSYDTMEFYNQDDGLDYDD</sequence>
<evidence type="ECO:0000313" key="3">
    <source>
        <dbReference type="EMBL" id="AUF82297.1"/>
    </source>
</evidence>
<dbReference type="EMBL" id="KY322437">
    <property type="protein sequence ID" value="AUF82297.1"/>
    <property type="molecule type" value="Genomic_DNA"/>
</dbReference>
<evidence type="ECO:0000256" key="2">
    <source>
        <dbReference type="SAM" id="MobiDB-lite"/>
    </source>
</evidence>
<protein>
    <submittedName>
        <fullName evidence="3">Uncharacterized protein</fullName>
    </submittedName>
</protein>
<name>A0A2P0VN07_9VIRU</name>
<accession>A0A2P0VN07</accession>
<keyword evidence="1" id="KW-0175">Coiled coil</keyword>
<gene>
    <name evidence="3" type="ORF">TetV_205</name>
</gene>
<keyword evidence="4" id="KW-1185">Reference proteome</keyword>
<reference evidence="3" key="1">
    <citation type="journal article" date="2018" name="Virology">
        <title>A giant virus infecting green algae encodes key fermentation genes.</title>
        <authorList>
            <person name="Schvarcz C.R."/>
            <person name="Steward G.F."/>
        </authorList>
    </citation>
    <scope>NUCLEOTIDE SEQUENCE [LARGE SCALE GENOMIC DNA]</scope>
</reference>
<organism evidence="3">
    <name type="scientific">Tetraselmis virus 1</name>
    <dbReference type="NCBI Taxonomy" id="2060617"/>
    <lineage>
        <taxon>Viruses</taxon>
        <taxon>Varidnaviria</taxon>
        <taxon>Bamfordvirae</taxon>
        <taxon>Nucleocytoviricota</taxon>
        <taxon>Megaviricetes</taxon>
        <taxon>Imitervirales</taxon>
        <taxon>Allomimiviridae</taxon>
        <taxon>Oceanusvirus</taxon>
        <taxon>Oceanusvirus kaneohense</taxon>
    </lineage>
</organism>